<dbReference type="EMBL" id="FQUC01000012">
    <property type="protein sequence ID" value="SHF91562.1"/>
    <property type="molecule type" value="Genomic_DNA"/>
</dbReference>
<evidence type="ECO:0000313" key="3">
    <source>
        <dbReference type="Proteomes" id="UP000184480"/>
    </source>
</evidence>
<dbReference type="Proteomes" id="UP000184480">
    <property type="component" value="Unassembled WGS sequence"/>
</dbReference>
<dbReference type="Gene3D" id="1.10.260.40">
    <property type="entry name" value="lambda repressor-like DNA-binding domains"/>
    <property type="match status" value="1"/>
</dbReference>
<dbReference type="OrthoDB" id="674774at2"/>
<accession>A0A1M5FKA4</accession>
<protein>
    <recommendedName>
        <fullName evidence="1">HTH cro/C1-type domain-containing protein</fullName>
    </recommendedName>
</protein>
<organism evidence="2 3">
    <name type="scientific">Dysgonomonas macrotermitis</name>
    <dbReference type="NCBI Taxonomy" id="1346286"/>
    <lineage>
        <taxon>Bacteria</taxon>
        <taxon>Pseudomonadati</taxon>
        <taxon>Bacteroidota</taxon>
        <taxon>Bacteroidia</taxon>
        <taxon>Bacteroidales</taxon>
        <taxon>Dysgonomonadaceae</taxon>
        <taxon>Dysgonomonas</taxon>
    </lineage>
</organism>
<dbReference type="PROSITE" id="PS50943">
    <property type="entry name" value="HTH_CROC1"/>
    <property type="match status" value="1"/>
</dbReference>
<dbReference type="STRING" id="1346286.SAMN05444362_11215"/>
<dbReference type="SUPFAM" id="SSF47413">
    <property type="entry name" value="lambda repressor-like DNA-binding domains"/>
    <property type="match status" value="1"/>
</dbReference>
<feature type="domain" description="HTH cro/C1-type" evidence="1">
    <location>
        <begin position="19"/>
        <end position="72"/>
    </location>
</feature>
<evidence type="ECO:0000313" key="2">
    <source>
        <dbReference type="EMBL" id="SHF91562.1"/>
    </source>
</evidence>
<proteinExistence type="predicted"/>
<dbReference type="SMART" id="SM00530">
    <property type="entry name" value="HTH_XRE"/>
    <property type="match status" value="1"/>
</dbReference>
<dbReference type="InterPro" id="IPR001387">
    <property type="entry name" value="Cro/C1-type_HTH"/>
</dbReference>
<sequence length="140" mass="15968">MEIDNITEAAHHGHDGKSVRRIRGIVGISQADLAIKIDMQAPKLSKLEKMKEIPTKDLAKIAEGLGVSVEFIRNFDSESTVNYIFSNNTFSGESSSIGNHRYNQTVDNRTINPLEKVTELYERILELERKLAYYENREKK</sequence>
<keyword evidence="3" id="KW-1185">Reference proteome</keyword>
<dbReference type="AlphaFoldDB" id="A0A1M5FKA4"/>
<gene>
    <name evidence="2" type="ORF">SAMN05444362_11215</name>
</gene>
<name>A0A1M5FKA4_9BACT</name>
<dbReference type="GO" id="GO:0003677">
    <property type="term" value="F:DNA binding"/>
    <property type="evidence" value="ECO:0007669"/>
    <property type="project" value="InterPro"/>
</dbReference>
<dbReference type="RefSeq" id="WP_062180962.1">
    <property type="nucleotide sequence ID" value="NZ_BBXL01000011.1"/>
</dbReference>
<dbReference type="InterPro" id="IPR010982">
    <property type="entry name" value="Lambda_DNA-bd_dom_sf"/>
</dbReference>
<dbReference type="Pfam" id="PF01381">
    <property type="entry name" value="HTH_3"/>
    <property type="match status" value="1"/>
</dbReference>
<dbReference type="CDD" id="cd00093">
    <property type="entry name" value="HTH_XRE"/>
    <property type="match status" value="1"/>
</dbReference>
<reference evidence="3" key="1">
    <citation type="submission" date="2016-11" db="EMBL/GenBank/DDBJ databases">
        <authorList>
            <person name="Varghese N."/>
            <person name="Submissions S."/>
        </authorList>
    </citation>
    <scope>NUCLEOTIDE SEQUENCE [LARGE SCALE GENOMIC DNA]</scope>
    <source>
        <strain evidence="3">DSM 27370</strain>
    </source>
</reference>
<evidence type="ECO:0000259" key="1">
    <source>
        <dbReference type="PROSITE" id="PS50943"/>
    </source>
</evidence>